<feature type="region of interest" description="Disordered" evidence="1">
    <location>
        <begin position="374"/>
        <end position="426"/>
    </location>
</feature>
<reference evidence="3 4" key="1">
    <citation type="submission" date="2020-12" db="EMBL/GenBank/DDBJ databases">
        <title>Brachybacterium sp. MASK1Z-5, whole genome shotgun sequence.</title>
        <authorList>
            <person name="Tuo L."/>
        </authorList>
    </citation>
    <scope>NUCLEOTIDE SEQUENCE [LARGE SCALE GENOMIC DNA]</scope>
    <source>
        <strain evidence="3 4">MASK1Z-5</strain>
    </source>
</reference>
<dbReference type="RefSeq" id="WP_200500698.1">
    <property type="nucleotide sequence ID" value="NZ_JAEDAJ010000001.1"/>
</dbReference>
<feature type="compositionally biased region" description="Low complexity" evidence="1">
    <location>
        <begin position="266"/>
        <end position="292"/>
    </location>
</feature>
<feature type="compositionally biased region" description="Pro residues" evidence="1">
    <location>
        <begin position="19"/>
        <end position="31"/>
    </location>
</feature>
<feature type="compositionally biased region" description="Pro residues" evidence="1">
    <location>
        <begin position="1"/>
        <end position="11"/>
    </location>
</feature>
<feature type="transmembrane region" description="Helical" evidence="2">
    <location>
        <begin position="346"/>
        <end position="369"/>
    </location>
</feature>
<feature type="compositionally biased region" description="Low complexity" evidence="1">
    <location>
        <begin position="147"/>
        <end position="170"/>
    </location>
</feature>
<feature type="compositionally biased region" description="Polar residues" evidence="1">
    <location>
        <begin position="382"/>
        <end position="400"/>
    </location>
</feature>
<name>A0ABS1B5W1_9MICO</name>
<protein>
    <recommendedName>
        <fullName evidence="5">DUF4352 domain-containing protein</fullName>
    </recommendedName>
</protein>
<proteinExistence type="predicted"/>
<evidence type="ECO:0000313" key="4">
    <source>
        <dbReference type="Proteomes" id="UP000612352"/>
    </source>
</evidence>
<keyword evidence="2" id="KW-0812">Transmembrane</keyword>
<dbReference type="Proteomes" id="UP000612352">
    <property type="component" value="Unassembled WGS sequence"/>
</dbReference>
<accession>A0ABS1B5W1</accession>
<sequence>MAYRFNPPPNWPIDEEGWTPPPGWQPDPAWGPAPEGWNFWVADDAPQTPTGEDAPEQSALDDDATRVSGTSSASDLSSERGADPEQGAVPEQDAAPEQGDDRTAGTEPEAASSPETAVYTGPSEEETSAALASSAPYESAERENDAADLAPADAGGPSAPSAPGTQAPATEQPGSADGQQPPAAPAYGEAAQDGQSSPAAQAYGAQDPADQGYGQGSPAQGYGQDPQGYGQASPAQGYGAQDQQAQGYGSQGYGAQGNGAQGQQGQGYAAQGYEAQGYGEQGYGSQAAPAYDQGGGAQGQGSSAYGPSSAGAYGSPDPGPASDPQAQWSTVPSAAEPAKKGVIARFWWIGCIVLVVLAIVVVLGGIFAVRALGGSDDPSPSAGATTSQDATSEDPSQSESASEDAEPTVTPSVLPTVDPSAKEIDVVGPEGKGKVQVSMEWKNAEDLDAKYEIDDAKYGPYLVVTTHLEVTEGTMDWANWDYSVETPYGGKVQSDSNTYSLKNSGIEGNSPYEFSEGDEYSMTMLFAVKRAGGNKLVMDSGSDTYSWDIKK</sequence>
<feature type="compositionally biased region" description="Polar residues" evidence="1">
    <location>
        <begin position="67"/>
        <end position="76"/>
    </location>
</feature>
<evidence type="ECO:0008006" key="5">
    <source>
        <dbReference type="Google" id="ProtNLM"/>
    </source>
</evidence>
<feature type="compositionally biased region" description="Low complexity" evidence="1">
    <location>
        <begin position="300"/>
        <end position="322"/>
    </location>
</feature>
<feature type="compositionally biased region" description="Gly residues" evidence="1">
    <location>
        <begin position="249"/>
        <end position="265"/>
    </location>
</feature>
<feature type="compositionally biased region" description="Acidic residues" evidence="1">
    <location>
        <begin position="53"/>
        <end position="62"/>
    </location>
</feature>
<keyword evidence="2" id="KW-1133">Transmembrane helix</keyword>
<keyword evidence="4" id="KW-1185">Reference proteome</keyword>
<organism evidence="3 4">
    <name type="scientific">Brachybacterium halotolerans</name>
    <dbReference type="NCBI Taxonomy" id="2795215"/>
    <lineage>
        <taxon>Bacteria</taxon>
        <taxon>Bacillati</taxon>
        <taxon>Actinomycetota</taxon>
        <taxon>Actinomycetes</taxon>
        <taxon>Micrococcales</taxon>
        <taxon>Dermabacteraceae</taxon>
        <taxon>Brachybacterium</taxon>
    </lineage>
</organism>
<feature type="compositionally biased region" description="Low complexity" evidence="1">
    <location>
        <begin position="218"/>
        <end position="248"/>
    </location>
</feature>
<evidence type="ECO:0000256" key="1">
    <source>
        <dbReference type="SAM" id="MobiDB-lite"/>
    </source>
</evidence>
<evidence type="ECO:0000313" key="3">
    <source>
        <dbReference type="EMBL" id="MBK0330033.1"/>
    </source>
</evidence>
<evidence type="ECO:0000256" key="2">
    <source>
        <dbReference type="SAM" id="Phobius"/>
    </source>
</evidence>
<gene>
    <name evidence="3" type="ORF">I8D64_01255</name>
</gene>
<feature type="region of interest" description="Disordered" evidence="1">
    <location>
        <begin position="1"/>
        <end position="332"/>
    </location>
</feature>
<keyword evidence="2" id="KW-0472">Membrane</keyword>
<dbReference type="EMBL" id="JAEDAJ010000001">
    <property type="protein sequence ID" value="MBK0330033.1"/>
    <property type="molecule type" value="Genomic_DNA"/>
</dbReference>
<comment type="caution">
    <text evidence="3">The sequence shown here is derived from an EMBL/GenBank/DDBJ whole genome shotgun (WGS) entry which is preliminary data.</text>
</comment>